<keyword evidence="1" id="KW-0732">Signal</keyword>
<dbReference type="AlphaFoldDB" id="A0AAE9ULY9"/>
<dbReference type="Proteomes" id="UP001164948">
    <property type="component" value="Chromosome"/>
</dbReference>
<dbReference type="RefSeq" id="WP_268227782.1">
    <property type="nucleotide sequence ID" value="NZ_CP095081.1"/>
</dbReference>
<gene>
    <name evidence="2" type="ORF">MP619_11235</name>
</gene>
<accession>A0AAE9ULY9</accession>
<dbReference type="EMBL" id="CP095081">
    <property type="protein sequence ID" value="WAI93042.1"/>
    <property type="molecule type" value="Genomic_DNA"/>
</dbReference>
<evidence type="ECO:0000313" key="3">
    <source>
        <dbReference type="Proteomes" id="UP001164948"/>
    </source>
</evidence>
<evidence type="ECO:0000313" key="2">
    <source>
        <dbReference type="EMBL" id="WAI93042.1"/>
    </source>
</evidence>
<proteinExistence type="predicted"/>
<evidence type="ECO:0008006" key="4">
    <source>
        <dbReference type="Google" id="ProtNLM"/>
    </source>
</evidence>
<reference evidence="2" key="1">
    <citation type="submission" date="2022-03" db="EMBL/GenBank/DDBJ databases">
        <title>Characterization and genomic analysis of a Streptococcus dysgalactiae associated with cultured channel catfish mortalities in China.</title>
        <authorList>
            <person name="Wang J."/>
            <person name="Geng Y."/>
        </authorList>
    </citation>
    <scope>NUCLEOTIDE SEQUENCE</scope>
    <source>
        <strain evidence="2">WJ001</strain>
    </source>
</reference>
<evidence type="ECO:0000256" key="1">
    <source>
        <dbReference type="SAM" id="SignalP"/>
    </source>
</evidence>
<name>A0AAE9ULY9_STRDY</name>
<feature type="chain" id="PRO_5042037880" description="Bacteriocin" evidence="1">
    <location>
        <begin position="27"/>
        <end position="83"/>
    </location>
</feature>
<sequence>MIKKFSKIFLLTLLFSISLLSTQAHADGKAVRIGTAICVDKNGKAQCTPDYGAILSQTGRVIGNGWVNYGPWAPRPGFGVIIP</sequence>
<organism evidence="2 3">
    <name type="scientific">Streptococcus dysgalactiae</name>
    <dbReference type="NCBI Taxonomy" id="1334"/>
    <lineage>
        <taxon>Bacteria</taxon>
        <taxon>Bacillati</taxon>
        <taxon>Bacillota</taxon>
        <taxon>Bacilli</taxon>
        <taxon>Lactobacillales</taxon>
        <taxon>Streptococcaceae</taxon>
        <taxon>Streptococcus</taxon>
    </lineage>
</organism>
<protein>
    <recommendedName>
        <fullName evidence="4">Bacteriocin</fullName>
    </recommendedName>
</protein>
<feature type="signal peptide" evidence="1">
    <location>
        <begin position="1"/>
        <end position="26"/>
    </location>
</feature>